<feature type="transmembrane region" description="Helical" evidence="1">
    <location>
        <begin position="126"/>
        <end position="148"/>
    </location>
</feature>
<evidence type="ECO:0000313" key="2">
    <source>
        <dbReference type="EMBL" id="QDU84539.1"/>
    </source>
</evidence>
<feature type="transmembrane region" description="Helical" evidence="1">
    <location>
        <begin position="12"/>
        <end position="28"/>
    </location>
</feature>
<evidence type="ECO:0000313" key="3">
    <source>
        <dbReference type="Proteomes" id="UP000319342"/>
    </source>
</evidence>
<dbReference type="Proteomes" id="UP000319342">
    <property type="component" value="Chromosome"/>
</dbReference>
<dbReference type="RefSeq" id="WP_145186267.1">
    <property type="nucleotide sequence ID" value="NZ_CP036290.1"/>
</dbReference>
<dbReference type="AlphaFoldDB" id="A0A518CZ86"/>
<name>A0A518CZ86_9BACT</name>
<keyword evidence="1" id="KW-0472">Membrane</keyword>
<dbReference type="EMBL" id="CP036290">
    <property type="protein sequence ID" value="QDU84539.1"/>
    <property type="molecule type" value="Genomic_DNA"/>
</dbReference>
<organism evidence="2 3">
    <name type="scientific">Rohdeia mirabilis</name>
    <dbReference type="NCBI Taxonomy" id="2528008"/>
    <lineage>
        <taxon>Bacteria</taxon>
        <taxon>Pseudomonadati</taxon>
        <taxon>Planctomycetota</taxon>
        <taxon>Planctomycetia</taxon>
        <taxon>Planctomycetia incertae sedis</taxon>
        <taxon>Rohdeia</taxon>
    </lineage>
</organism>
<accession>A0A518CZ86</accession>
<evidence type="ECO:0000256" key="1">
    <source>
        <dbReference type="SAM" id="Phobius"/>
    </source>
</evidence>
<keyword evidence="1" id="KW-1133">Transmembrane helix</keyword>
<keyword evidence="1" id="KW-0812">Transmembrane</keyword>
<reference evidence="2 3" key="1">
    <citation type="submission" date="2019-02" db="EMBL/GenBank/DDBJ databases">
        <title>Deep-cultivation of Planctomycetes and their phenomic and genomic characterization uncovers novel biology.</title>
        <authorList>
            <person name="Wiegand S."/>
            <person name="Jogler M."/>
            <person name="Boedeker C."/>
            <person name="Pinto D."/>
            <person name="Vollmers J."/>
            <person name="Rivas-Marin E."/>
            <person name="Kohn T."/>
            <person name="Peeters S.H."/>
            <person name="Heuer A."/>
            <person name="Rast P."/>
            <person name="Oberbeckmann S."/>
            <person name="Bunk B."/>
            <person name="Jeske O."/>
            <person name="Meyerdierks A."/>
            <person name="Storesund J.E."/>
            <person name="Kallscheuer N."/>
            <person name="Luecker S."/>
            <person name="Lage O.M."/>
            <person name="Pohl T."/>
            <person name="Merkel B.J."/>
            <person name="Hornburger P."/>
            <person name="Mueller R.-W."/>
            <person name="Bruemmer F."/>
            <person name="Labrenz M."/>
            <person name="Spormann A.M."/>
            <person name="Op den Camp H."/>
            <person name="Overmann J."/>
            <person name="Amann R."/>
            <person name="Jetten M.S.M."/>
            <person name="Mascher T."/>
            <person name="Medema M.H."/>
            <person name="Devos D.P."/>
            <person name="Kaster A.-K."/>
            <person name="Ovreas L."/>
            <person name="Rohde M."/>
            <person name="Galperin M.Y."/>
            <person name="Jogler C."/>
        </authorList>
    </citation>
    <scope>NUCLEOTIDE SEQUENCE [LARGE SCALE GENOMIC DNA]</scope>
    <source>
        <strain evidence="2 3">Pla163</strain>
    </source>
</reference>
<gene>
    <name evidence="2" type="ORF">Pla163_16500</name>
</gene>
<keyword evidence="3" id="KW-1185">Reference proteome</keyword>
<protein>
    <submittedName>
        <fullName evidence="2">Uncharacterized protein</fullName>
    </submittedName>
</protein>
<proteinExistence type="predicted"/>
<sequence>MLFDTIVDDPLWTFGAFAIGVAAAVGAARELGVRRERRDWTWVDTGWIEVEGADPELTYVVDGQRYSLRHLMRRLARARARVGPFDPRDEVRLRSDSARLGPQRVLVDPARSSSARLGRGDLRSGWGRALVCVAIVGLGAGGILLVGLL</sequence>